<feature type="domain" description="Aldehyde dehydrogenase" evidence="3">
    <location>
        <begin position="17"/>
        <end position="470"/>
    </location>
</feature>
<dbReference type="PANTHER" id="PTHR43353:SF5">
    <property type="entry name" value="SUCCINATE-SEMIALDEHYDE DEHYDROGENASE, MITOCHONDRIAL"/>
    <property type="match status" value="1"/>
</dbReference>
<dbReference type="InterPro" id="IPR016161">
    <property type="entry name" value="Ald_DH/histidinol_DH"/>
</dbReference>
<dbReference type="EMBL" id="VZQQ01000044">
    <property type="protein sequence ID" value="MBC8751045.1"/>
    <property type="molecule type" value="Genomic_DNA"/>
</dbReference>
<reference evidence="4 5" key="1">
    <citation type="submission" date="2019-09" db="EMBL/GenBank/DDBJ databases">
        <title>Paraburkholderia podalyriae sp. nov., A South African Podalyria-associated rhizobium.</title>
        <authorList>
            <person name="Mavima L."/>
            <person name="Beukes C.W."/>
            <person name="Palmer M."/>
            <person name="De Meyer S.E."/>
            <person name="James E.K."/>
            <person name="Maluk M."/>
            <person name="Avontuur J.R."/>
            <person name="Chan W.Y."/>
            <person name="Venter S.N."/>
            <person name="Steenkamp E.T."/>
        </authorList>
    </citation>
    <scope>NUCLEOTIDE SEQUENCE [LARGE SCALE GENOMIC DNA]</scope>
    <source>
        <strain evidence="4 5">WC7.3b</strain>
    </source>
</reference>
<dbReference type="InterPro" id="IPR016163">
    <property type="entry name" value="Ald_DH_C"/>
</dbReference>
<comment type="similarity">
    <text evidence="1">Belongs to the aldehyde dehydrogenase family.</text>
</comment>
<gene>
    <name evidence="4" type="ORF">F6X42_32095</name>
</gene>
<name>A0ABR7PXN5_9BURK</name>
<evidence type="ECO:0000256" key="2">
    <source>
        <dbReference type="ARBA" id="ARBA00023002"/>
    </source>
</evidence>
<evidence type="ECO:0000313" key="4">
    <source>
        <dbReference type="EMBL" id="MBC8751045.1"/>
    </source>
</evidence>
<accession>A0ABR7PXN5</accession>
<evidence type="ECO:0000313" key="5">
    <source>
        <dbReference type="Proteomes" id="UP000736373"/>
    </source>
</evidence>
<dbReference type="Gene3D" id="3.40.309.10">
    <property type="entry name" value="Aldehyde Dehydrogenase, Chain A, domain 2"/>
    <property type="match status" value="1"/>
</dbReference>
<protein>
    <submittedName>
        <fullName evidence="4">NAD-dependent succinate-semialdehyde dehydrogenase</fullName>
    </submittedName>
</protein>
<dbReference type="InterPro" id="IPR050740">
    <property type="entry name" value="Aldehyde_DH_Superfamily"/>
</dbReference>
<keyword evidence="2" id="KW-0560">Oxidoreductase</keyword>
<dbReference type="Pfam" id="PF00171">
    <property type="entry name" value="Aldedh"/>
    <property type="match status" value="1"/>
</dbReference>
<dbReference type="InterPro" id="IPR016162">
    <property type="entry name" value="Ald_DH_N"/>
</dbReference>
<dbReference type="PROSITE" id="PS00070">
    <property type="entry name" value="ALDEHYDE_DEHYDR_CYS"/>
    <property type="match status" value="1"/>
</dbReference>
<proteinExistence type="inferred from homology"/>
<dbReference type="RefSeq" id="WP_187637974.1">
    <property type="nucleotide sequence ID" value="NZ_VZQQ01000044.1"/>
</dbReference>
<dbReference type="InterPro" id="IPR016160">
    <property type="entry name" value="Ald_DH_CS_CYS"/>
</dbReference>
<dbReference type="PANTHER" id="PTHR43353">
    <property type="entry name" value="SUCCINATE-SEMIALDEHYDE DEHYDROGENASE, MITOCHONDRIAL"/>
    <property type="match status" value="1"/>
</dbReference>
<evidence type="ECO:0000259" key="3">
    <source>
        <dbReference type="Pfam" id="PF00171"/>
    </source>
</evidence>
<evidence type="ECO:0000256" key="1">
    <source>
        <dbReference type="ARBA" id="ARBA00009986"/>
    </source>
</evidence>
<dbReference type="CDD" id="cd07103">
    <property type="entry name" value="ALDH_F5_SSADH_GabD"/>
    <property type="match status" value="1"/>
</dbReference>
<organism evidence="4 5">
    <name type="scientific">Paraburkholderia podalyriae</name>
    <dbReference type="NCBI Taxonomy" id="1938811"/>
    <lineage>
        <taxon>Bacteria</taxon>
        <taxon>Pseudomonadati</taxon>
        <taxon>Pseudomonadota</taxon>
        <taxon>Betaproteobacteria</taxon>
        <taxon>Burkholderiales</taxon>
        <taxon>Burkholderiaceae</taxon>
        <taxon>Paraburkholderia</taxon>
    </lineage>
</organism>
<comment type="caution">
    <text evidence="4">The sequence shown here is derived from an EMBL/GenBank/DDBJ whole genome shotgun (WGS) entry which is preliminary data.</text>
</comment>
<dbReference type="InterPro" id="IPR015590">
    <property type="entry name" value="Aldehyde_DH_dom"/>
</dbReference>
<dbReference type="Proteomes" id="UP000736373">
    <property type="component" value="Unassembled WGS sequence"/>
</dbReference>
<sequence>MDKSYARLGLYIDGAWRDAATSAPIIDPATGEEIGRVPHASVADLDAALAAAQRGFDAWSAMGVDRRTPILKKAVSLLRDRAETIGAIMSREQGKPTAEGTAEVLRSAALLEWDIEEGRRLYGRIIPGAAGMANSVVRLPIGPVAAFTPWNFPASIPARKLGALAAGCSVILKAAEETPGTACEMVRCFEEAGLPAGALNLVFGNPAQISAYLIASPVIRMVTLTGSVPVGKLVAAQAAAEMKPAVMELGGHAPVIVCADAAPETVARAAVMAKFRNAGQICTCPTRFFVHRSLYERFLSTFADGARSLRVGPGSDPQSQMGPLATERRVEAVDSLIADAIGRGARLVAGGTRRKGPGYYYEPTILADVPPGSRALHEEPFGPIALVLAFDELEEAIAAANAVPYALASYAFTDSARNIDLLTRTLDAGLLSVNHFGASQPEGPFGGVKDSGLGQEGGIEGLHAFTTLKYIQLKTAA</sequence>
<dbReference type="Gene3D" id="3.40.605.10">
    <property type="entry name" value="Aldehyde Dehydrogenase, Chain A, domain 1"/>
    <property type="match status" value="1"/>
</dbReference>
<dbReference type="SUPFAM" id="SSF53720">
    <property type="entry name" value="ALDH-like"/>
    <property type="match status" value="1"/>
</dbReference>
<keyword evidence="5" id="KW-1185">Reference proteome</keyword>